<dbReference type="Proteomes" id="UP000232638">
    <property type="component" value="Chromosome"/>
</dbReference>
<reference evidence="1 2" key="1">
    <citation type="submission" date="2017-03" db="EMBL/GenBank/DDBJ databases">
        <title>Complete genome sequence of Candidatus 'Thiodictyon syntrophicum' sp. nov. strain Cad16T, a photolithoautotroph purple sulfur bacterium isolated from an alpine meromictic lake.</title>
        <authorList>
            <person name="Luedin S.M."/>
            <person name="Pothier J.F."/>
            <person name="Danza F."/>
            <person name="Storelli N."/>
            <person name="Wittwer M."/>
            <person name="Tonolla M."/>
        </authorList>
    </citation>
    <scope>NUCLEOTIDE SEQUENCE [LARGE SCALE GENOMIC DNA]</scope>
    <source>
        <strain evidence="1 2">Cad16T</strain>
    </source>
</reference>
<dbReference type="RefSeq" id="WP_100917982.1">
    <property type="nucleotide sequence ID" value="NZ_CP020370.1"/>
</dbReference>
<dbReference type="InterPro" id="IPR032025">
    <property type="entry name" value="DUF5063"/>
</dbReference>
<gene>
    <name evidence="1" type="ORF">THSYN_03840</name>
</gene>
<name>A0A2K8U3Q6_9GAMM</name>
<dbReference type="Pfam" id="PF16702">
    <property type="entry name" value="DUF5063"/>
    <property type="match status" value="1"/>
</dbReference>
<dbReference type="InterPro" id="IPR038312">
    <property type="entry name" value="DUF5063_sf"/>
</dbReference>
<keyword evidence="2" id="KW-1185">Reference proteome</keyword>
<protein>
    <submittedName>
        <fullName evidence="1">DUF5063 domain-containing protein</fullName>
    </submittedName>
</protein>
<evidence type="ECO:0000313" key="1">
    <source>
        <dbReference type="EMBL" id="AUB80177.1"/>
    </source>
</evidence>
<accession>A0A2K8U3Q6</accession>
<proteinExistence type="predicted"/>
<evidence type="ECO:0000313" key="2">
    <source>
        <dbReference type="Proteomes" id="UP000232638"/>
    </source>
</evidence>
<dbReference type="Gene3D" id="1.20.120.1550">
    <property type="entry name" value="Protein of unknown function DUF5063"/>
    <property type="match status" value="1"/>
</dbReference>
<sequence length="174" mass="19618">MNAPNKQPKQRDPGVQQILTLARRYCDWIEAAGPAAPHWLREVALLLPRLHAAMTSVPDHGPRAGSVNPVDLDARFDLYSRLRALLADRDGYFLAFDRVQEGLDARTGSLADDLTDIYCELKAGLRIFDLDPQRALQTWLLGYEGHWREHLIDAERHLAMLAAADRLGRVGDRD</sequence>
<organism evidence="1 2">
    <name type="scientific">Candidatus Thiodictyon syntrophicum</name>
    <dbReference type="NCBI Taxonomy" id="1166950"/>
    <lineage>
        <taxon>Bacteria</taxon>
        <taxon>Pseudomonadati</taxon>
        <taxon>Pseudomonadota</taxon>
        <taxon>Gammaproteobacteria</taxon>
        <taxon>Chromatiales</taxon>
        <taxon>Chromatiaceae</taxon>
        <taxon>Thiodictyon</taxon>
    </lineage>
</organism>
<dbReference type="OrthoDB" id="5565794at2"/>
<dbReference type="KEGG" id="tsy:THSYN_03840"/>
<dbReference type="AlphaFoldDB" id="A0A2K8U3Q6"/>
<dbReference type="EMBL" id="CP020370">
    <property type="protein sequence ID" value="AUB80177.1"/>
    <property type="molecule type" value="Genomic_DNA"/>
</dbReference>